<keyword evidence="1" id="KW-1133">Transmembrane helix</keyword>
<dbReference type="Pfam" id="PF20221">
    <property type="entry name" value="DUF6580"/>
    <property type="match status" value="1"/>
</dbReference>
<sequence length="202" mass="21417">MLATSFKISKTDACLFVGLAALCVVTRLIPHPPNFVAIGAAALFAGWVIRNRAVALLAPLTGMAIADFFLGAYHWPVMLAVYCTLVLPTALGMLLSRRWSLASFAACSLAGASCHFVVVNFAVWQCSPWYAKTVLGLIECYAAGLPFLKYKLAGDLVWTSVLFGGYALVFAAPKVLAAVHSLAGKLASSPPTGHTAEELQPE</sequence>
<reference evidence="2 3" key="1">
    <citation type="submission" date="2019-02" db="EMBL/GenBank/DDBJ databases">
        <title>Deep-cultivation of Planctomycetes and their phenomic and genomic characterization uncovers novel biology.</title>
        <authorList>
            <person name="Wiegand S."/>
            <person name="Jogler M."/>
            <person name="Boedeker C."/>
            <person name="Pinto D."/>
            <person name="Vollmers J."/>
            <person name="Rivas-Marin E."/>
            <person name="Kohn T."/>
            <person name="Peeters S.H."/>
            <person name="Heuer A."/>
            <person name="Rast P."/>
            <person name="Oberbeckmann S."/>
            <person name="Bunk B."/>
            <person name="Jeske O."/>
            <person name="Meyerdierks A."/>
            <person name="Storesund J.E."/>
            <person name="Kallscheuer N."/>
            <person name="Luecker S."/>
            <person name="Lage O.M."/>
            <person name="Pohl T."/>
            <person name="Merkel B.J."/>
            <person name="Hornburger P."/>
            <person name="Mueller R.-W."/>
            <person name="Bruemmer F."/>
            <person name="Labrenz M."/>
            <person name="Spormann A.M."/>
            <person name="Op den Camp H."/>
            <person name="Overmann J."/>
            <person name="Amann R."/>
            <person name="Jetten M.S.M."/>
            <person name="Mascher T."/>
            <person name="Medema M.H."/>
            <person name="Devos D.P."/>
            <person name="Kaster A.-K."/>
            <person name="Ovreas L."/>
            <person name="Rohde M."/>
            <person name="Galperin M.Y."/>
            <person name="Jogler C."/>
        </authorList>
    </citation>
    <scope>NUCLEOTIDE SEQUENCE [LARGE SCALE GENOMIC DNA]</scope>
    <source>
        <strain evidence="2 3">Pla85_3_4</strain>
    </source>
</reference>
<dbReference type="EMBL" id="CP036433">
    <property type="protein sequence ID" value="QDU94452.1"/>
    <property type="molecule type" value="Genomic_DNA"/>
</dbReference>
<dbReference type="RefSeq" id="WP_145052879.1">
    <property type="nucleotide sequence ID" value="NZ_CP036433.1"/>
</dbReference>
<feature type="transmembrane region" description="Helical" evidence="1">
    <location>
        <begin position="79"/>
        <end position="95"/>
    </location>
</feature>
<dbReference type="KEGG" id="lcre:Pla8534_22430"/>
<accession>A0A518DRJ3</accession>
<keyword evidence="1" id="KW-0472">Membrane</keyword>
<feature type="transmembrane region" description="Helical" evidence="1">
    <location>
        <begin position="12"/>
        <end position="29"/>
    </location>
</feature>
<dbReference type="AlphaFoldDB" id="A0A518DRJ3"/>
<dbReference type="InterPro" id="IPR046487">
    <property type="entry name" value="DUF6580"/>
</dbReference>
<keyword evidence="1" id="KW-0812">Transmembrane</keyword>
<feature type="transmembrane region" description="Helical" evidence="1">
    <location>
        <begin position="160"/>
        <end position="183"/>
    </location>
</feature>
<protein>
    <submittedName>
        <fullName evidence="2">Uncharacterized protein</fullName>
    </submittedName>
</protein>
<proteinExistence type="predicted"/>
<gene>
    <name evidence="2" type="ORF">Pla8534_22430</name>
</gene>
<organism evidence="2 3">
    <name type="scientific">Lignipirellula cremea</name>
    <dbReference type="NCBI Taxonomy" id="2528010"/>
    <lineage>
        <taxon>Bacteria</taxon>
        <taxon>Pseudomonadati</taxon>
        <taxon>Planctomycetota</taxon>
        <taxon>Planctomycetia</taxon>
        <taxon>Pirellulales</taxon>
        <taxon>Pirellulaceae</taxon>
        <taxon>Lignipirellula</taxon>
    </lineage>
</organism>
<evidence type="ECO:0000313" key="3">
    <source>
        <dbReference type="Proteomes" id="UP000317648"/>
    </source>
</evidence>
<evidence type="ECO:0000256" key="1">
    <source>
        <dbReference type="SAM" id="Phobius"/>
    </source>
</evidence>
<feature type="transmembrane region" description="Helical" evidence="1">
    <location>
        <begin position="102"/>
        <end position="123"/>
    </location>
</feature>
<evidence type="ECO:0000313" key="2">
    <source>
        <dbReference type="EMBL" id="QDU94452.1"/>
    </source>
</evidence>
<dbReference type="OrthoDB" id="9806699at2"/>
<dbReference type="Proteomes" id="UP000317648">
    <property type="component" value="Chromosome"/>
</dbReference>
<name>A0A518DRJ3_9BACT</name>
<keyword evidence="3" id="KW-1185">Reference proteome</keyword>